<keyword evidence="3" id="KW-1185">Reference proteome</keyword>
<feature type="compositionally biased region" description="Basic and acidic residues" evidence="1">
    <location>
        <begin position="354"/>
        <end position="365"/>
    </location>
</feature>
<comment type="caution">
    <text evidence="2">The sequence shown here is derived from an EMBL/GenBank/DDBJ whole genome shotgun (WGS) entry which is preliminary data.</text>
</comment>
<dbReference type="PANTHER" id="PTHR34285">
    <property type="entry name" value="OS08G0510800 PROTEIN"/>
    <property type="match status" value="1"/>
</dbReference>
<dbReference type="PANTHER" id="PTHR34285:SF3">
    <property type="entry name" value="OS08G0510800 PROTEIN"/>
    <property type="match status" value="1"/>
</dbReference>
<dbReference type="Proteomes" id="UP001370490">
    <property type="component" value="Unassembled WGS sequence"/>
</dbReference>
<evidence type="ECO:0000313" key="2">
    <source>
        <dbReference type="EMBL" id="KAK6945370.1"/>
    </source>
</evidence>
<feature type="compositionally biased region" description="Basic and acidic residues" evidence="1">
    <location>
        <begin position="24"/>
        <end position="33"/>
    </location>
</feature>
<gene>
    <name evidence="2" type="ORF">RJ641_026472</name>
</gene>
<organism evidence="2 3">
    <name type="scientific">Dillenia turbinata</name>
    <dbReference type="NCBI Taxonomy" id="194707"/>
    <lineage>
        <taxon>Eukaryota</taxon>
        <taxon>Viridiplantae</taxon>
        <taxon>Streptophyta</taxon>
        <taxon>Embryophyta</taxon>
        <taxon>Tracheophyta</taxon>
        <taxon>Spermatophyta</taxon>
        <taxon>Magnoliopsida</taxon>
        <taxon>eudicotyledons</taxon>
        <taxon>Gunneridae</taxon>
        <taxon>Pentapetalae</taxon>
        <taxon>Dilleniales</taxon>
        <taxon>Dilleniaceae</taxon>
        <taxon>Dillenia</taxon>
    </lineage>
</organism>
<name>A0AAN8W4U5_9MAGN</name>
<dbReference type="EMBL" id="JBAMMX010000003">
    <property type="protein sequence ID" value="KAK6945370.1"/>
    <property type="molecule type" value="Genomic_DNA"/>
</dbReference>
<accession>A0AAN8W4U5</accession>
<feature type="region of interest" description="Disordered" evidence="1">
    <location>
        <begin position="1"/>
        <end position="41"/>
    </location>
</feature>
<evidence type="ECO:0000313" key="3">
    <source>
        <dbReference type="Proteomes" id="UP001370490"/>
    </source>
</evidence>
<reference evidence="2 3" key="1">
    <citation type="submission" date="2023-12" db="EMBL/GenBank/DDBJ databases">
        <title>A high-quality genome assembly for Dillenia turbinata (Dilleniales).</title>
        <authorList>
            <person name="Chanderbali A."/>
        </authorList>
    </citation>
    <scope>NUCLEOTIDE SEQUENCE [LARGE SCALE GENOMIC DNA]</scope>
    <source>
        <strain evidence="2">LSX21</strain>
        <tissue evidence="2">Leaf</tissue>
    </source>
</reference>
<protein>
    <submittedName>
        <fullName evidence="2">Uncharacterized protein</fullName>
    </submittedName>
</protein>
<feature type="region of interest" description="Disordered" evidence="1">
    <location>
        <begin position="354"/>
        <end position="379"/>
    </location>
</feature>
<dbReference type="AlphaFoldDB" id="A0AAN8W4U5"/>
<evidence type="ECO:0000256" key="1">
    <source>
        <dbReference type="SAM" id="MobiDB-lite"/>
    </source>
</evidence>
<sequence>MQQRCSPPIKPPKHSFRASNTRTSQDRESEKTNSKTMKSSLKFREEQKPLVRAKVPLDILGFPFQCGVVAGESKELSLNLSTLFSSGPSIKVAHRPNDAFNPFSLVVKTGTGPYGSPWQSHLLMSAEFNLLGRNGNQNPTFLLHFKPRLGDFSIKKKQSSSSVFVKNYSSSSPKNSVISDDDPSIEVVKSPIANNGFLKEDRVLDRFSALPLERHRDKLLAGVEVGARTVLPVRNGTVLSFRWGLRFPEEEPKGNPTAAISFNKIPLFVMNKIKIEHVAKDDSKEIVKVTPASGIGGGDADVAEGCLGVKRQLEVLQAENGSLKKAVEDLWLQFSGSKSNSDYGKFIEASQSKLDRRSNGGEKKSSSSSEFSGVGGKGKVGAVDEELKKALMGASATTRAPISGSVVDLIDLVVGHLKFIIFDRKLHTSLSIADHFTTLMTKMVVTESSDHHLHHQHMIHSDYPCPQLLDHRHYLYHRMRCSDEELSVQHFDQRPSAQVQYHLKPASYCHSEMVGFHSQAELEQP</sequence>
<proteinExistence type="predicted"/>